<keyword evidence="3" id="KW-1185">Reference proteome</keyword>
<gene>
    <name evidence="2" type="ORF">AVEN_248146_1</name>
</gene>
<name>A0A4Y2P3X8_ARAVE</name>
<organism evidence="2 3">
    <name type="scientific">Araneus ventricosus</name>
    <name type="common">Orbweaver spider</name>
    <name type="synonym">Epeira ventricosa</name>
    <dbReference type="NCBI Taxonomy" id="182803"/>
    <lineage>
        <taxon>Eukaryota</taxon>
        <taxon>Metazoa</taxon>
        <taxon>Ecdysozoa</taxon>
        <taxon>Arthropoda</taxon>
        <taxon>Chelicerata</taxon>
        <taxon>Arachnida</taxon>
        <taxon>Araneae</taxon>
        <taxon>Araneomorphae</taxon>
        <taxon>Entelegynae</taxon>
        <taxon>Araneoidea</taxon>
        <taxon>Araneidae</taxon>
        <taxon>Araneus</taxon>
    </lineage>
</organism>
<dbReference type="AlphaFoldDB" id="A0A4Y2P3X8"/>
<dbReference type="Proteomes" id="UP000499080">
    <property type="component" value="Unassembled WGS sequence"/>
</dbReference>
<feature type="compositionally biased region" description="Polar residues" evidence="1">
    <location>
        <begin position="50"/>
        <end position="68"/>
    </location>
</feature>
<dbReference type="OrthoDB" id="6106269at2759"/>
<evidence type="ECO:0000313" key="2">
    <source>
        <dbReference type="EMBL" id="GBN46084.1"/>
    </source>
</evidence>
<protein>
    <submittedName>
        <fullName evidence="2">Uncharacterized protein</fullName>
    </submittedName>
</protein>
<proteinExistence type="predicted"/>
<sequence>MNCHMAKEEGILGIKRIEGICDNYVRYVRSKFKSTALVIFDGYPENETIGGNSFPRNIPGQSEEQGSTHLHPDEQVLLNKHDMQESRRRF</sequence>
<comment type="caution">
    <text evidence="2">The sequence shown here is derived from an EMBL/GenBank/DDBJ whole genome shotgun (WGS) entry which is preliminary data.</text>
</comment>
<feature type="compositionally biased region" description="Basic and acidic residues" evidence="1">
    <location>
        <begin position="70"/>
        <end position="90"/>
    </location>
</feature>
<evidence type="ECO:0000313" key="3">
    <source>
        <dbReference type="Proteomes" id="UP000499080"/>
    </source>
</evidence>
<feature type="region of interest" description="Disordered" evidence="1">
    <location>
        <begin position="50"/>
        <end position="90"/>
    </location>
</feature>
<accession>A0A4Y2P3X8</accession>
<dbReference type="EMBL" id="BGPR01131090">
    <property type="protein sequence ID" value="GBN46084.1"/>
    <property type="molecule type" value="Genomic_DNA"/>
</dbReference>
<evidence type="ECO:0000256" key="1">
    <source>
        <dbReference type="SAM" id="MobiDB-lite"/>
    </source>
</evidence>
<reference evidence="2 3" key="1">
    <citation type="journal article" date="2019" name="Sci. Rep.">
        <title>Orb-weaving spider Araneus ventricosus genome elucidates the spidroin gene catalogue.</title>
        <authorList>
            <person name="Kono N."/>
            <person name="Nakamura H."/>
            <person name="Ohtoshi R."/>
            <person name="Moran D.A.P."/>
            <person name="Shinohara A."/>
            <person name="Yoshida Y."/>
            <person name="Fujiwara M."/>
            <person name="Mori M."/>
            <person name="Tomita M."/>
            <person name="Arakawa K."/>
        </authorList>
    </citation>
    <scope>NUCLEOTIDE SEQUENCE [LARGE SCALE GENOMIC DNA]</scope>
</reference>